<reference evidence="3" key="2">
    <citation type="submission" date="2022-05" db="EMBL/GenBank/DDBJ databases">
        <title>Metagenome Sequencing of an Archaeal-Dominated Microbial Community from a Hot Spring at the Los Azufres Geothermal Field, Mexico.</title>
        <authorList>
            <person name="Marin-Paredes R."/>
            <person name="Martinez-Romero E."/>
            <person name="Servin-Garciduenas L.E."/>
        </authorList>
    </citation>
    <scope>NUCLEOTIDE SEQUENCE</scope>
    <source>
        <strain evidence="3">AZ1-454</strain>
    </source>
</reference>
<name>A0A0F2LUM0_9CREN</name>
<proteinExistence type="predicted"/>
<dbReference type="EMBL" id="JZWS02000002">
    <property type="protein sequence ID" value="MCL7343605.1"/>
    <property type="molecule type" value="Genomic_DNA"/>
</dbReference>
<evidence type="ECO:0000313" key="2">
    <source>
        <dbReference type="EMBL" id="KJR79556.1"/>
    </source>
</evidence>
<evidence type="ECO:0000313" key="3">
    <source>
        <dbReference type="EMBL" id="MCL7343605.1"/>
    </source>
</evidence>
<dbReference type="AlphaFoldDB" id="A0A0F2LUM0"/>
<gene>
    <name evidence="3" type="ORF">TQ35_003415</name>
    <name evidence="2" type="ORF">TQ35_01300</name>
</gene>
<dbReference type="InterPro" id="IPR025595">
    <property type="entry name" value="PterinBD-DUF4346"/>
</dbReference>
<dbReference type="NCBIfam" id="TIGR00284">
    <property type="entry name" value="dihydropteroate synthase-like protein"/>
    <property type="match status" value="1"/>
</dbReference>
<dbReference type="PATRIC" id="fig|1326980.8.peg.1622"/>
<dbReference type="GO" id="GO:0042558">
    <property type="term" value="P:pteridine-containing compound metabolic process"/>
    <property type="evidence" value="ECO:0007669"/>
    <property type="project" value="InterPro"/>
</dbReference>
<organism evidence="2">
    <name type="scientific">Candidatus Aramenus sulfurataquae</name>
    <dbReference type="NCBI Taxonomy" id="1326980"/>
    <lineage>
        <taxon>Archaea</taxon>
        <taxon>Thermoproteota</taxon>
        <taxon>Thermoprotei</taxon>
        <taxon>Sulfolobales</taxon>
        <taxon>Sulfolobaceae</taxon>
        <taxon>Candidatus Aramenus</taxon>
    </lineage>
</organism>
<dbReference type="EMBL" id="JZWS01000004">
    <property type="protein sequence ID" value="KJR79556.1"/>
    <property type="molecule type" value="Genomic_DNA"/>
</dbReference>
<dbReference type="SUPFAM" id="SSF51717">
    <property type="entry name" value="Dihydropteroate synthetase-like"/>
    <property type="match status" value="1"/>
</dbReference>
<sequence length="498" mass="55077">MKVLVITGKLAYPIVKEVVSGIKDVEVKALDYPVAALMSVRYILEGIKDLKQKYDVVLIPGLASGDAREIQERLGVKAYKGTESAWDIPLVLEALRNGVELSTVEPADSIIKELKERELERIEESLEVNSKVAFEAGIKVPLYPPPFRIFLELDPNWDVERIKEEVERTKDYVDVYVVGFPVGHHDLEEVRRKVKPVLDEGKVAGVDSESPRELIEGVKAGAAFAFNLNELNVEKLQEVRRESAFVVAPFTTEDRGDVTISLVKKAREMGFERLLADPVLSPPLQGLMDSLCEFKKVRKALADVPMLMGILNVTELIDADSHGVNALMTAIAGELGVANLLVMEKGKTKWSSLETRIASKMVSMAMVQKKTPKDVGMDLLILKDKRKVKEEEVKGEEVGYVPPSMDPSGFVKVSKAKDKLAVEFYGKKRIALTGTDALSLGRRLVSEVNVTPQHALYIGYELAKAEIALALDKNYIQDEPLFKRVYASSGAKGNKGDS</sequence>
<dbReference type="InterPro" id="IPR045406">
    <property type="entry name" value="DUF6513"/>
</dbReference>
<dbReference type="Pfam" id="PF14251">
    <property type="entry name" value="PterinBD-DUF4346"/>
    <property type="match status" value="1"/>
</dbReference>
<reference evidence="2" key="1">
    <citation type="submission" date="2015-03" db="EMBL/GenBank/DDBJ databases">
        <title>Metagenome Sequencing of an Archaeal-Dominated Microbial Community from a Hot Spring at the Los Azufres Geothermal Field, Mexico.</title>
        <authorList>
            <person name="Servin-Garciduenas L.E."/>
            <person name="Martinez-Romero E."/>
        </authorList>
    </citation>
    <scope>NUCLEOTIDE SEQUENCE [LARGE SCALE GENOMIC DNA]</scope>
    <source>
        <strain evidence="2">AZ1-454</strain>
    </source>
</reference>
<feature type="domain" description="Pterin-binding" evidence="1">
    <location>
        <begin position="133"/>
        <end position="363"/>
    </location>
</feature>
<evidence type="ECO:0000259" key="1">
    <source>
        <dbReference type="PROSITE" id="PS50972"/>
    </source>
</evidence>
<protein>
    <submittedName>
        <fullName evidence="2 3">Dihydropteroate synthase</fullName>
    </submittedName>
</protein>
<dbReference type="InterPro" id="IPR011005">
    <property type="entry name" value="Dihydropteroate_synth-like_sf"/>
</dbReference>
<dbReference type="InterPro" id="IPR005236">
    <property type="entry name" value="Dihydropt_synth"/>
</dbReference>
<dbReference type="Pfam" id="PF20123">
    <property type="entry name" value="DUF6513"/>
    <property type="match status" value="1"/>
</dbReference>
<dbReference type="InterPro" id="IPR000489">
    <property type="entry name" value="Pterin-binding_dom"/>
</dbReference>
<dbReference type="PROSITE" id="PS50972">
    <property type="entry name" value="PTERIN_BINDING"/>
    <property type="match status" value="1"/>
</dbReference>
<accession>A0A0F2LUM0</accession>
<comment type="caution">
    <text evidence="2">The sequence shown here is derived from an EMBL/GenBank/DDBJ whole genome shotgun (WGS) entry which is preliminary data.</text>
</comment>